<reference evidence="2 3" key="2">
    <citation type="journal article" date="2017" name="Front. Plant Sci.">
        <title>Gene Classification and Mining of Molecular Markers Useful in Red Clover (Trifolium pratense) Breeding.</title>
        <authorList>
            <person name="Istvanek J."/>
            <person name="Dluhosova J."/>
            <person name="Dluhos P."/>
            <person name="Patkova L."/>
            <person name="Nedelnik J."/>
            <person name="Repkova J."/>
        </authorList>
    </citation>
    <scope>NUCLEOTIDE SEQUENCE [LARGE SCALE GENOMIC DNA]</scope>
    <source>
        <strain evidence="3">cv. Tatra</strain>
        <tissue evidence="2">Young leaves</tissue>
    </source>
</reference>
<feature type="domain" description="Reverse transcriptase" evidence="1">
    <location>
        <begin position="1"/>
        <end position="149"/>
    </location>
</feature>
<evidence type="ECO:0000313" key="2">
    <source>
        <dbReference type="EMBL" id="PNX97176.1"/>
    </source>
</evidence>
<evidence type="ECO:0000313" key="3">
    <source>
        <dbReference type="Proteomes" id="UP000236291"/>
    </source>
</evidence>
<dbReference type="InterPro" id="IPR026960">
    <property type="entry name" value="RVT-Znf"/>
</dbReference>
<protein>
    <submittedName>
        <fullName evidence="2">Ribonuclease H</fullName>
    </submittedName>
</protein>
<dbReference type="Pfam" id="PF13966">
    <property type="entry name" value="zf-RVT"/>
    <property type="match status" value="1"/>
</dbReference>
<proteinExistence type="predicted"/>
<dbReference type="Pfam" id="PF00078">
    <property type="entry name" value="RVT_1"/>
    <property type="match status" value="1"/>
</dbReference>
<dbReference type="PROSITE" id="PS50878">
    <property type="entry name" value="RT_POL"/>
    <property type="match status" value="1"/>
</dbReference>
<dbReference type="EMBL" id="ASHM01015276">
    <property type="protein sequence ID" value="PNX97176.1"/>
    <property type="molecule type" value="Genomic_DNA"/>
</dbReference>
<reference evidence="2 3" key="1">
    <citation type="journal article" date="2014" name="Am. J. Bot.">
        <title>Genome assembly and annotation for red clover (Trifolium pratense; Fabaceae).</title>
        <authorList>
            <person name="Istvanek J."/>
            <person name="Jaros M."/>
            <person name="Krenek A."/>
            <person name="Repkova J."/>
        </authorList>
    </citation>
    <scope>NUCLEOTIDE SEQUENCE [LARGE SCALE GENOMIC DNA]</scope>
    <source>
        <strain evidence="3">cv. Tatra</strain>
        <tissue evidence="2">Young leaves</tissue>
    </source>
</reference>
<evidence type="ECO:0000259" key="1">
    <source>
        <dbReference type="PROSITE" id="PS50878"/>
    </source>
</evidence>
<sequence length="500" mass="57051">MHLVTSVETNVKWNGACAEYFLPQRGIRQGDPISPYLFVLCIDKLSHLISHAVNSGDWKAIKVCRRGPLVSHLMFGDDLLLIGEASERQMQCVMKILDAFCSLSGQEVSKEKTSIFFSKNTRRATRDMLVQMSGFRETLNLGKYLGVPLIGKAPKKADYNYVIEQVSAKLNSWKANQLSFTTLAKSVIEAIPIYPMMTMMLPKSCLDAIQRIQRNFIWGSTETVRKYHANGWEMVTKPKDIGGLGICNLHILNKACILKLGRKLQVGTNDFWCNVLWGKYKRSDTEREVVARAADLTLWKAIVKLWPYLDDFCVWSIGNGRTVNFYNDVWIYVGIKLSECELNVPDQWQNAKVADFVNEEGMWNWNELVTWLPVELCNRIAAVLPPDAANGADVRFCLNKKLRVPEQIRHFAWLMIHERLLTNYAKSRMGLGTAMFNYCGNEVETMLHVLRDCPLVMPLWLNVVHVSARGQFFAGNVNQWMSFNLEVETGWHSEVALKNV</sequence>
<gene>
    <name evidence="2" type="ORF">L195_g020401</name>
</gene>
<accession>A0A2K3N2E2</accession>
<dbReference type="InterPro" id="IPR000477">
    <property type="entry name" value="RT_dom"/>
</dbReference>
<dbReference type="PANTHER" id="PTHR33116">
    <property type="entry name" value="REVERSE TRANSCRIPTASE ZINC-BINDING DOMAIN-CONTAINING PROTEIN-RELATED-RELATED"/>
    <property type="match status" value="1"/>
</dbReference>
<name>A0A2K3N2E2_TRIPR</name>
<organism evidence="2 3">
    <name type="scientific">Trifolium pratense</name>
    <name type="common">Red clover</name>
    <dbReference type="NCBI Taxonomy" id="57577"/>
    <lineage>
        <taxon>Eukaryota</taxon>
        <taxon>Viridiplantae</taxon>
        <taxon>Streptophyta</taxon>
        <taxon>Embryophyta</taxon>
        <taxon>Tracheophyta</taxon>
        <taxon>Spermatophyta</taxon>
        <taxon>Magnoliopsida</taxon>
        <taxon>eudicotyledons</taxon>
        <taxon>Gunneridae</taxon>
        <taxon>Pentapetalae</taxon>
        <taxon>rosids</taxon>
        <taxon>fabids</taxon>
        <taxon>Fabales</taxon>
        <taxon>Fabaceae</taxon>
        <taxon>Papilionoideae</taxon>
        <taxon>50 kb inversion clade</taxon>
        <taxon>NPAAA clade</taxon>
        <taxon>Hologalegina</taxon>
        <taxon>IRL clade</taxon>
        <taxon>Trifolieae</taxon>
        <taxon>Trifolium</taxon>
    </lineage>
</organism>
<dbReference type="Proteomes" id="UP000236291">
    <property type="component" value="Unassembled WGS sequence"/>
</dbReference>
<dbReference type="PANTHER" id="PTHR33116:SF70">
    <property type="entry name" value="NON-LTR RETROELEMENT REVERSE TRANSCRIPTASE-LIKE PROTEIN"/>
    <property type="match status" value="1"/>
</dbReference>
<comment type="caution">
    <text evidence="2">The sequence shown here is derived from an EMBL/GenBank/DDBJ whole genome shotgun (WGS) entry which is preliminary data.</text>
</comment>
<dbReference type="AlphaFoldDB" id="A0A2K3N2E2"/>
<dbReference type="STRING" id="57577.A0A2K3N2E2"/>